<reference evidence="1 2" key="1">
    <citation type="submission" date="2022-10" db="EMBL/GenBank/DDBJ databases">
        <title>Luteolibacter arcticus strain CCTCC AB 2014275, whole genome shotgun sequencing project.</title>
        <authorList>
            <person name="Zhao G."/>
            <person name="Shen L."/>
        </authorList>
    </citation>
    <scope>NUCLEOTIDE SEQUENCE [LARGE SCALE GENOMIC DNA]</scope>
    <source>
        <strain evidence="1 2">CCTCC AB 2014275</strain>
    </source>
</reference>
<evidence type="ECO:0000313" key="1">
    <source>
        <dbReference type="EMBL" id="MCW1925168.1"/>
    </source>
</evidence>
<dbReference type="EMBL" id="JAPDDT010000012">
    <property type="protein sequence ID" value="MCW1925168.1"/>
    <property type="molecule type" value="Genomic_DNA"/>
</dbReference>
<dbReference type="RefSeq" id="WP_264489274.1">
    <property type="nucleotide sequence ID" value="NZ_JAPDDT010000012.1"/>
</dbReference>
<evidence type="ECO:0000313" key="2">
    <source>
        <dbReference type="Proteomes" id="UP001320876"/>
    </source>
</evidence>
<proteinExistence type="predicted"/>
<organism evidence="1 2">
    <name type="scientific">Luteolibacter arcticus</name>
    <dbReference type="NCBI Taxonomy" id="1581411"/>
    <lineage>
        <taxon>Bacteria</taxon>
        <taxon>Pseudomonadati</taxon>
        <taxon>Verrucomicrobiota</taxon>
        <taxon>Verrucomicrobiia</taxon>
        <taxon>Verrucomicrobiales</taxon>
        <taxon>Verrucomicrobiaceae</taxon>
        <taxon>Luteolibacter</taxon>
    </lineage>
</organism>
<sequence>MKFFVPFAQDDSAAELIYRKVARRCVESSGIDLNLDRVFALRYRFRESEYLAQIGIPHPPGEPEVVICILASDVAFFICTQMHGVNYGDPMIIPRGLVSDVEYFNGVRDEIA</sequence>
<dbReference type="Proteomes" id="UP001320876">
    <property type="component" value="Unassembled WGS sequence"/>
</dbReference>
<protein>
    <submittedName>
        <fullName evidence="1">Uncharacterized protein</fullName>
    </submittedName>
</protein>
<keyword evidence="2" id="KW-1185">Reference proteome</keyword>
<gene>
    <name evidence="1" type="ORF">OKA05_21590</name>
</gene>
<comment type="caution">
    <text evidence="1">The sequence shown here is derived from an EMBL/GenBank/DDBJ whole genome shotgun (WGS) entry which is preliminary data.</text>
</comment>
<accession>A0ABT3GNS6</accession>
<name>A0ABT3GNS6_9BACT</name>